<evidence type="ECO:0000256" key="1">
    <source>
        <dbReference type="SAM" id="Phobius"/>
    </source>
</evidence>
<dbReference type="Proteomes" id="UP001500620">
    <property type="component" value="Unassembled WGS sequence"/>
</dbReference>
<proteinExistence type="predicted"/>
<evidence type="ECO:0008006" key="4">
    <source>
        <dbReference type="Google" id="ProtNLM"/>
    </source>
</evidence>
<feature type="transmembrane region" description="Helical" evidence="1">
    <location>
        <begin position="190"/>
        <end position="214"/>
    </location>
</feature>
<reference evidence="3" key="1">
    <citation type="journal article" date="2019" name="Int. J. Syst. Evol. Microbiol.">
        <title>The Global Catalogue of Microorganisms (GCM) 10K type strain sequencing project: providing services to taxonomists for standard genome sequencing and annotation.</title>
        <authorList>
            <consortium name="The Broad Institute Genomics Platform"/>
            <consortium name="The Broad Institute Genome Sequencing Center for Infectious Disease"/>
            <person name="Wu L."/>
            <person name="Ma J."/>
        </authorList>
    </citation>
    <scope>NUCLEOTIDE SEQUENCE [LARGE SCALE GENOMIC DNA]</scope>
    <source>
        <strain evidence="3">JCM 17441</strain>
    </source>
</reference>
<keyword evidence="1" id="KW-0812">Transmembrane</keyword>
<keyword evidence="3" id="KW-1185">Reference proteome</keyword>
<evidence type="ECO:0000313" key="2">
    <source>
        <dbReference type="EMBL" id="GAA4249923.1"/>
    </source>
</evidence>
<dbReference type="RefSeq" id="WP_345128092.1">
    <property type="nucleotide sequence ID" value="NZ_BAABAT010000008.1"/>
</dbReference>
<dbReference type="EMBL" id="BAABAT010000008">
    <property type="protein sequence ID" value="GAA4249923.1"/>
    <property type="molecule type" value="Genomic_DNA"/>
</dbReference>
<dbReference type="InterPro" id="IPR009339">
    <property type="entry name" value="DUF998"/>
</dbReference>
<keyword evidence="1" id="KW-0472">Membrane</keyword>
<name>A0ABP8D8G7_9ACTN</name>
<accession>A0ABP8D8G7</accession>
<gene>
    <name evidence="2" type="ORF">GCM10022255_036090</name>
</gene>
<keyword evidence="1" id="KW-1133">Transmembrane helix</keyword>
<feature type="transmembrane region" description="Helical" evidence="1">
    <location>
        <begin position="23"/>
        <end position="43"/>
    </location>
</feature>
<sequence length="220" mass="22961">MTAIAAPAPVTAEIRANRVTRSLLGYGVLAGPFYVAVSLAQALTREHFDITRHAWSLLSNGSLGWIQITNFVLSGLMIIAGAVGLARALPQTRWAPRLVGAFGASMIAAGALRADPAMGFPAGTPDGPGTVSWHGIGHLTAGGIGFLCVIAATYVLARHQPRGLALYSRISGTLFLAGFAGIASGNQAPWFTLGFVAAVIVILTWLAVISVRLYRALPCR</sequence>
<protein>
    <recommendedName>
        <fullName evidence="4">DUF998 domain-containing protein</fullName>
    </recommendedName>
</protein>
<organism evidence="2 3">
    <name type="scientific">Dactylosporangium darangshiense</name>
    <dbReference type="NCBI Taxonomy" id="579108"/>
    <lineage>
        <taxon>Bacteria</taxon>
        <taxon>Bacillati</taxon>
        <taxon>Actinomycetota</taxon>
        <taxon>Actinomycetes</taxon>
        <taxon>Micromonosporales</taxon>
        <taxon>Micromonosporaceae</taxon>
        <taxon>Dactylosporangium</taxon>
    </lineage>
</organism>
<feature type="transmembrane region" description="Helical" evidence="1">
    <location>
        <begin position="164"/>
        <end position="184"/>
    </location>
</feature>
<evidence type="ECO:0000313" key="3">
    <source>
        <dbReference type="Proteomes" id="UP001500620"/>
    </source>
</evidence>
<feature type="transmembrane region" description="Helical" evidence="1">
    <location>
        <begin position="98"/>
        <end position="116"/>
    </location>
</feature>
<comment type="caution">
    <text evidence="2">The sequence shown here is derived from an EMBL/GenBank/DDBJ whole genome shotgun (WGS) entry which is preliminary data.</text>
</comment>
<feature type="transmembrane region" description="Helical" evidence="1">
    <location>
        <begin position="136"/>
        <end position="157"/>
    </location>
</feature>
<dbReference type="Pfam" id="PF06197">
    <property type="entry name" value="DUF998"/>
    <property type="match status" value="1"/>
</dbReference>
<feature type="transmembrane region" description="Helical" evidence="1">
    <location>
        <begin position="63"/>
        <end position="86"/>
    </location>
</feature>